<feature type="domain" description="ANTAR" evidence="3">
    <location>
        <begin position="163"/>
        <end position="224"/>
    </location>
</feature>
<evidence type="ECO:0000256" key="2">
    <source>
        <dbReference type="ARBA" id="ARBA00023163"/>
    </source>
</evidence>
<keyword evidence="2" id="KW-0804">Transcription</keyword>
<dbReference type="InterPro" id="IPR003018">
    <property type="entry name" value="GAF"/>
</dbReference>
<dbReference type="AlphaFoldDB" id="A0A4Z1DY86"/>
<dbReference type="InterPro" id="IPR029016">
    <property type="entry name" value="GAF-like_dom_sf"/>
</dbReference>
<protein>
    <recommendedName>
        <fullName evidence="3">ANTAR domain-containing protein</fullName>
    </recommendedName>
</protein>
<reference evidence="4 5" key="1">
    <citation type="submission" date="2018-11" db="EMBL/GenBank/DDBJ databases">
        <title>Complete genome sequencing of the Actinobacteria Serinibacter sp. K3-2.</title>
        <authorList>
            <person name="Rakitin A.L."/>
            <person name="Beletsky A.V."/>
            <person name="Mardanov A.V."/>
            <person name="Ravin N.V."/>
            <person name="Gromova A.S."/>
            <person name="Filippova S.N."/>
            <person name="Gal'Chenko V.F."/>
        </authorList>
    </citation>
    <scope>NUCLEOTIDE SEQUENCE [LARGE SCALE GENOMIC DNA]</scope>
    <source>
        <strain evidence="4 5">K3-2</strain>
    </source>
</reference>
<keyword evidence="1" id="KW-0805">Transcription regulation</keyword>
<dbReference type="SMART" id="SM01012">
    <property type="entry name" value="ANTAR"/>
    <property type="match status" value="1"/>
</dbReference>
<dbReference type="RefSeq" id="WP_135850891.1">
    <property type="nucleotide sequence ID" value="NZ_RHPJ01000005.1"/>
</dbReference>
<dbReference type="EMBL" id="RHPJ01000005">
    <property type="protein sequence ID" value="TGO03869.1"/>
    <property type="molecule type" value="Genomic_DNA"/>
</dbReference>
<dbReference type="Gene3D" id="3.30.450.40">
    <property type="match status" value="1"/>
</dbReference>
<evidence type="ECO:0000259" key="3">
    <source>
        <dbReference type="PROSITE" id="PS50921"/>
    </source>
</evidence>
<dbReference type="GO" id="GO:0003723">
    <property type="term" value="F:RNA binding"/>
    <property type="evidence" value="ECO:0007669"/>
    <property type="project" value="InterPro"/>
</dbReference>
<dbReference type="Pfam" id="PF03861">
    <property type="entry name" value="ANTAR"/>
    <property type="match status" value="1"/>
</dbReference>
<dbReference type="SMART" id="SM00065">
    <property type="entry name" value="GAF"/>
    <property type="match status" value="1"/>
</dbReference>
<accession>A0A4Z1DY86</accession>
<gene>
    <name evidence="4" type="ORF">SERN_2881</name>
</gene>
<dbReference type="PIRSF" id="PIRSF036625">
    <property type="entry name" value="GAF_ANTAR"/>
    <property type="match status" value="1"/>
</dbReference>
<dbReference type="SUPFAM" id="SSF55781">
    <property type="entry name" value="GAF domain-like"/>
    <property type="match status" value="1"/>
</dbReference>
<dbReference type="Proteomes" id="UP000297318">
    <property type="component" value="Unassembled WGS sequence"/>
</dbReference>
<evidence type="ECO:0000256" key="1">
    <source>
        <dbReference type="ARBA" id="ARBA00023015"/>
    </source>
</evidence>
<evidence type="ECO:0000313" key="4">
    <source>
        <dbReference type="EMBL" id="TGO03869.1"/>
    </source>
</evidence>
<keyword evidence="5" id="KW-1185">Reference proteome</keyword>
<dbReference type="Pfam" id="PF13185">
    <property type="entry name" value="GAF_2"/>
    <property type="match status" value="1"/>
</dbReference>
<dbReference type="OrthoDB" id="3688893at2"/>
<dbReference type="InterPro" id="IPR036388">
    <property type="entry name" value="WH-like_DNA-bd_sf"/>
</dbReference>
<dbReference type="InterPro" id="IPR012074">
    <property type="entry name" value="GAF_ANTAR"/>
</dbReference>
<dbReference type="Gene3D" id="1.10.10.10">
    <property type="entry name" value="Winged helix-like DNA-binding domain superfamily/Winged helix DNA-binding domain"/>
    <property type="match status" value="1"/>
</dbReference>
<dbReference type="PROSITE" id="PS50921">
    <property type="entry name" value="ANTAR"/>
    <property type="match status" value="1"/>
</dbReference>
<name>A0A4Z1DY86_9MICO</name>
<organism evidence="4 5">
    <name type="scientific">Serinibacter arcticus</name>
    <dbReference type="NCBI Taxonomy" id="1655435"/>
    <lineage>
        <taxon>Bacteria</taxon>
        <taxon>Bacillati</taxon>
        <taxon>Actinomycetota</taxon>
        <taxon>Actinomycetes</taxon>
        <taxon>Micrococcales</taxon>
        <taxon>Beutenbergiaceae</taxon>
        <taxon>Serinibacter</taxon>
    </lineage>
</organism>
<sequence length="239" mass="26239">MPSPHDAITMAEMAEMAAAFHGGDYDTPVTGDRIIASGLELVPDADHASLTIRQHNSYSTLGSSSSVAEQADQLQYSLDEGPCLDAFNDAEWYRSGDIAHETRWPRWGPRAAALGLGSVLSIRLLSRGRSTGSVNFYSEDHGRFTDRENIDLALVFTTHAALALSSAQLVTNLETAVTSRHMIGMAQGIMMERYSLDTADTFAALQRLSSIHNRKLRDLAEEIVATRTIPLKRDESETW</sequence>
<dbReference type="InterPro" id="IPR005561">
    <property type="entry name" value="ANTAR"/>
</dbReference>
<proteinExistence type="predicted"/>
<comment type="caution">
    <text evidence="4">The sequence shown here is derived from an EMBL/GenBank/DDBJ whole genome shotgun (WGS) entry which is preliminary data.</text>
</comment>
<evidence type="ECO:0000313" key="5">
    <source>
        <dbReference type="Proteomes" id="UP000297318"/>
    </source>
</evidence>